<dbReference type="PANTHER" id="PTHR39323">
    <property type="entry name" value="BLR1149 PROTEIN"/>
    <property type="match status" value="1"/>
</dbReference>
<dbReference type="SUPFAM" id="SSF56300">
    <property type="entry name" value="Metallo-dependent phosphatases"/>
    <property type="match status" value="1"/>
</dbReference>
<dbReference type="Pfam" id="PF00149">
    <property type="entry name" value="Metallophos"/>
    <property type="match status" value="1"/>
</dbReference>
<dbReference type="GO" id="GO:0016874">
    <property type="term" value="F:ligase activity"/>
    <property type="evidence" value="ECO:0007669"/>
    <property type="project" value="UniProtKB-KW"/>
</dbReference>
<dbReference type="NCBIfam" id="TIGR04123">
    <property type="entry name" value="P_estr_lig_assc"/>
    <property type="match status" value="1"/>
</dbReference>
<keyword evidence="3" id="KW-0255">Endonuclease</keyword>
<gene>
    <name evidence="3" type="primary">pdeM</name>
    <name evidence="3" type="ORF">GCM10023144_00750</name>
</gene>
<keyword evidence="3" id="KW-0378">Hydrolase</keyword>
<evidence type="ECO:0000313" key="3">
    <source>
        <dbReference type="EMBL" id="GAA4321474.1"/>
    </source>
</evidence>
<protein>
    <submittedName>
        <fullName evidence="3">Ligase-associated DNA damage response endonuclease PdeM</fullName>
    </submittedName>
</protein>
<keyword evidence="3" id="KW-0540">Nuclease</keyword>
<dbReference type="InterPro" id="IPR026336">
    <property type="entry name" value="PdeM-like"/>
</dbReference>
<evidence type="ECO:0000259" key="2">
    <source>
        <dbReference type="Pfam" id="PF00149"/>
    </source>
</evidence>
<accession>A0ABP8GC23</accession>
<evidence type="ECO:0000313" key="4">
    <source>
        <dbReference type="Proteomes" id="UP001501671"/>
    </source>
</evidence>
<keyword evidence="4" id="KW-1185">Reference proteome</keyword>
<sequence length="249" mass="26162">MTGTGDRGGRAPAAPQPDAAHAGAPQPVAAPSHAGLDFCGERLWLLPELAAWWPARRLLLVADVHAGKAASYRMLGQPVPHGTTRDNLQRLDALLARFAPAGLILLGDFLHGPALRAATGPTLAALRDWRAGHAGLAVTLVRGNHDRRLADLAARIGIGTVEEPLCLGGLALRHHPRPVPAHGVLAGHSHPVHRLHGPGRDSVRLPCFVVDEAVLTLPAFGAFTGGHDVDPAPGRRIYVAGAGRVWPVR</sequence>
<dbReference type="RefSeq" id="WP_345245166.1">
    <property type="nucleotide sequence ID" value="NZ_BAABFO010000001.1"/>
</dbReference>
<reference evidence="4" key="1">
    <citation type="journal article" date="2019" name="Int. J. Syst. Evol. Microbiol.">
        <title>The Global Catalogue of Microorganisms (GCM) 10K type strain sequencing project: providing services to taxonomists for standard genome sequencing and annotation.</title>
        <authorList>
            <consortium name="The Broad Institute Genomics Platform"/>
            <consortium name="The Broad Institute Genome Sequencing Center for Infectious Disease"/>
            <person name="Wu L."/>
            <person name="Ma J."/>
        </authorList>
    </citation>
    <scope>NUCLEOTIDE SEQUENCE [LARGE SCALE GENOMIC DNA]</scope>
    <source>
        <strain evidence="4">JCM 17666</strain>
    </source>
</reference>
<proteinExistence type="predicted"/>
<dbReference type="PANTHER" id="PTHR39323:SF1">
    <property type="entry name" value="BLR1149 PROTEIN"/>
    <property type="match status" value="1"/>
</dbReference>
<organism evidence="3 4">
    <name type="scientific">Pigmentiphaga soli</name>
    <dbReference type="NCBI Taxonomy" id="1007095"/>
    <lineage>
        <taxon>Bacteria</taxon>
        <taxon>Pseudomonadati</taxon>
        <taxon>Pseudomonadota</taxon>
        <taxon>Betaproteobacteria</taxon>
        <taxon>Burkholderiales</taxon>
        <taxon>Alcaligenaceae</taxon>
        <taxon>Pigmentiphaga</taxon>
    </lineage>
</organism>
<feature type="domain" description="Calcineurin-like phosphoesterase" evidence="2">
    <location>
        <begin position="57"/>
        <end position="149"/>
    </location>
</feature>
<dbReference type="Proteomes" id="UP001501671">
    <property type="component" value="Unassembled WGS sequence"/>
</dbReference>
<dbReference type="InterPro" id="IPR029052">
    <property type="entry name" value="Metallo-depent_PP-like"/>
</dbReference>
<evidence type="ECO:0000256" key="1">
    <source>
        <dbReference type="SAM" id="MobiDB-lite"/>
    </source>
</evidence>
<dbReference type="EMBL" id="BAABFO010000001">
    <property type="protein sequence ID" value="GAA4321474.1"/>
    <property type="molecule type" value="Genomic_DNA"/>
</dbReference>
<keyword evidence="3" id="KW-0436">Ligase</keyword>
<name>A0ABP8GC23_9BURK</name>
<comment type="caution">
    <text evidence="3">The sequence shown here is derived from an EMBL/GenBank/DDBJ whole genome shotgun (WGS) entry which is preliminary data.</text>
</comment>
<feature type="region of interest" description="Disordered" evidence="1">
    <location>
        <begin position="1"/>
        <end position="28"/>
    </location>
</feature>
<dbReference type="GO" id="GO:0004519">
    <property type="term" value="F:endonuclease activity"/>
    <property type="evidence" value="ECO:0007669"/>
    <property type="project" value="UniProtKB-KW"/>
</dbReference>
<dbReference type="InterPro" id="IPR004843">
    <property type="entry name" value="Calcineurin-like_PHP"/>
</dbReference>